<evidence type="ECO:0000313" key="3">
    <source>
        <dbReference type="Proteomes" id="UP000192611"/>
    </source>
</evidence>
<keyword evidence="1" id="KW-0812">Transmembrane</keyword>
<protein>
    <recommendedName>
        <fullName evidence="4">DUF4491 domain-containing protein</fullName>
    </recommendedName>
</protein>
<feature type="transmembrane region" description="Helical" evidence="1">
    <location>
        <begin position="6"/>
        <end position="24"/>
    </location>
</feature>
<dbReference type="Pfam" id="PF14898">
    <property type="entry name" value="DUF4491"/>
    <property type="match status" value="1"/>
</dbReference>
<feature type="transmembrane region" description="Helical" evidence="1">
    <location>
        <begin position="31"/>
        <end position="52"/>
    </location>
</feature>
<reference evidence="3" key="1">
    <citation type="submission" date="2017-03" db="EMBL/GenBank/DDBJ databases">
        <title>Novel pathways for hydrocarbon cycling and metabolic interdependencies in hydrothermal sediment communities.</title>
        <authorList>
            <person name="Dombrowski N."/>
            <person name="Seitz K."/>
            <person name="Teske A."/>
            <person name="Baker B."/>
        </authorList>
    </citation>
    <scope>NUCLEOTIDE SEQUENCE [LARGE SCALE GENOMIC DNA]</scope>
</reference>
<dbReference type="AlphaFoldDB" id="A0A1W9S2E8"/>
<name>A0A1W9S2E8_9BACT</name>
<organism evidence="2 3">
    <name type="scientific">Candidatus Coatesbacteria bacterium 4484_99</name>
    <dbReference type="NCBI Taxonomy" id="1970774"/>
    <lineage>
        <taxon>Bacteria</taxon>
        <taxon>Candidatus Coatesiibacteriota</taxon>
    </lineage>
</organism>
<accession>A0A1W9S2E8</accession>
<proteinExistence type="predicted"/>
<sequence>MNFTGIIFGIGIILLIGLLHILIIKVEYHLSYRLWVVFAVFGLLLLFVSTLFNDDVVSIMFGILGALVGFSAYELILQRKRVEKGWFPKRK</sequence>
<feature type="transmembrane region" description="Helical" evidence="1">
    <location>
        <begin position="58"/>
        <end position="77"/>
    </location>
</feature>
<evidence type="ECO:0000256" key="1">
    <source>
        <dbReference type="SAM" id="Phobius"/>
    </source>
</evidence>
<dbReference type="Proteomes" id="UP000192611">
    <property type="component" value="Unassembled WGS sequence"/>
</dbReference>
<dbReference type="EMBL" id="NATQ01000017">
    <property type="protein sequence ID" value="OQX90983.1"/>
    <property type="molecule type" value="Genomic_DNA"/>
</dbReference>
<keyword evidence="1" id="KW-0472">Membrane</keyword>
<evidence type="ECO:0008006" key="4">
    <source>
        <dbReference type="Google" id="ProtNLM"/>
    </source>
</evidence>
<evidence type="ECO:0000313" key="2">
    <source>
        <dbReference type="EMBL" id="OQX90983.1"/>
    </source>
</evidence>
<dbReference type="InterPro" id="IPR027890">
    <property type="entry name" value="DUF4491"/>
</dbReference>
<keyword evidence="1" id="KW-1133">Transmembrane helix</keyword>
<gene>
    <name evidence="2" type="ORF">B6D57_01415</name>
</gene>
<comment type="caution">
    <text evidence="2">The sequence shown here is derived from an EMBL/GenBank/DDBJ whole genome shotgun (WGS) entry which is preliminary data.</text>
</comment>